<dbReference type="GO" id="GO:0016020">
    <property type="term" value="C:membrane"/>
    <property type="evidence" value="ECO:0007669"/>
    <property type="project" value="UniProtKB-SubCell"/>
</dbReference>
<dbReference type="PANTHER" id="PTHR47042">
    <property type="entry name" value="C2 DOMAIN-CONTAINING PROTEIN-LIKE"/>
    <property type="match status" value="1"/>
</dbReference>
<name>A0AA38FXI8_TAXCH</name>
<gene>
    <name evidence="8" type="ORF">KI387_026940</name>
</gene>
<evidence type="ECO:0000256" key="3">
    <source>
        <dbReference type="ARBA" id="ARBA00023055"/>
    </source>
</evidence>
<feature type="domain" description="C2" evidence="6">
    <location>
        <begin position="162"/>
        <end position="278"/>
    </location>
</feature>
<evidence type="ECO:0000256" key="2">
    <source>
        <dbReference type="ARBA" id="ARBA00022448"/>
    </source>
</evidence>
<keyword evidence="2" id="KW-0813">Transport</keyword>
<dbReference type="InterPro" id="IPR052847">
    <property type="entry name" value="Ext_Synaptotagmin/KAHRP-like"/>
</dbReference>
<dbReference type="InterPro" id="IPR031468">
    <property type="entry name" value="SMP_LBD"/>
</dbReference>
<protein>
    <recommendedName>
        <fullName evidence="10">C2 domain-containing protein</fullName>
    </recommendedName>
</protein>
<keyword evidence="3" id="KW-0445">Lipid transport</keyword>
<dbReference type="CDD" id="cd21669">
    <property type="entry name" value="SMP_SF"/>
    <property type="match status" value="1"/>
</dbReference>
<dbReference type="PROSITE" id="PS50004">
    <property type="entry name" value="C2"/>
    <property type="match status" value="1"/>
</dbReference>
<dbReference type="PANTHER" id="PTHR47042:SF4">
    <property type="entry name" value="OS02G0313700 PROTEIN"/>
    <property type="match status" value="1"/>
</dbReference>
<feature type="domain" description="SMP-LTD" evidence="7">
    <location>
        <begin position="1"/>
        <end position="150"/>
    </location>
</feature>
<dbReference type="GO" id="GO:0006869">
    <property type="term" value="P:lipid transport"/>
    <property type="evidence" value="ECO:0007669"/>
    <property type="project" value="UniProtKB-KW"/>
</dbReference>
<dbReference type="Proteomes" id="UP000824469">
    <property type="component" value="Unassembled WGS sequence"/>
</dbReference>
<keyword evidence="5" id="KW-0472">Membrane</keyword>
<dbReference type="Pfam" id="PF25669">
    <property type="entry name" value="SMP_MUG190-like"/>
    <property type="match status" value="1"/>
</dbReference>
<feature type="non-terminal residue" evidence="8">
    <location>
        <position position="1"/>
    </location>
</feature>
<dbReference type="InterPro" id="IPR000008">
    <property type="entry name" value="C2_dom"/>
</dbReference>
<dbReference type="SMART" id="SM00239">
    <property type="entry name" value="C2"/>
    <property type="match status" value="1"/>
</dbReference>
<reference evidence="8 9" key="1">
    <citation type="journal article" date="2021" name="Nat. Plants">
        <title>The Taxus genome provides insights into paclitaxel biosynthesis.</title>
        <authorList>
            <person name="Xiong X."/>
            <person name="Gou J."/>
            <person name="Liao Q."/>
            <person name="Li Y."/>
            <person name="Zhou Q."/>
            <person name="Bi G."/>
            <person name="Li C."/>
            <person name="Du R."/>
            <person name="Wang X."/>
            <person name="Sun T."/>
            <person name="Guo L."/>
            <person name="Liang H."/>
            <person name="Lu P."/>
            <person name="Wu Y."/>
            <person name="Zhang Z."/>
            <person name="Ro D.K."/>
            <person name="Shang Y."/>
            <person name="Huang S."/>
            <person name="Yan J."/>
        </authorList>
    </citation>
    <scope>NUCLEOTIDE SEQUENCE [LARGE SCALE GENOMIC DNA]</scope>
    <source>
        <strain evidence="8">Ta-2019</strain>
    </source>
</reference>
<comment type="subcellular location">
    <subcellularLocation>
        <location evidence="1">Membrane</location>
    </subcellularLocation>
</comment>
<evidence type="ECO:0008006" key="10">
    <source>
        <dbReference type="Google" id="ProtNLM"/>
    </source>
</evidence>
<dbReference type="PROSITE" id="PS51847">
    <property type="entry name" value="SMP"/>
    <property type="match status" value="1"/>
</dbReference>
<dbReference type="AlphaFoldDB" id="A0AA38FXI8"/>
<keyword evidence="9" id="KW-1185">Reference proteome</keyword>
<feature type="non-terminal residue" evidence="8">
    <location>
        <position position="304"/>
    </location>
</feature>
<evidence type="ECO:0000256" key="5">
    <source>
        <dbReference type="ARBA" id="ARBA00023136"/>
    </source>
</evidence>
<evidence type="ECO:0000259" key="7">
    <source>
        <dbReference type="PROSITE" id="PS51847"/>
    </source>
</evidence>
<evidence type="ECO:0000256" key="1">
    <source>
        <dbReference type="ARBA" id="ARBA00004370"/>
    </source>
</evidence>
<dbReference type="GO" id="GO:0008289">
    <property type="term" value="F:lipid binding"/>
    <property type="evidence" value="ECO:0007669"/>
    <property type="project" value="UniProtKB-KW"/>
</dbReference>
<proteinExistence type="predicted"/>
<keyword evidence="4" id="KW-0446">Lipid-binding</keyword>
<dbReference type="PRINTS" id="PR00360">
    <property type="entry name" value="C2DOMAIN"/>
</dbReference>
<dbReference type="CDD" id="cd00030">
    <property type="entry name" value="C2"/>
    <property type="match status" value="1"/>
</dbReference>
<evidence type="ECO:0000313" key="8">
    <source>
        <dbReference type="EMBL" id="KAH9311905.1"/>
    </source>
</evidence>
<organism evidence="8 9">
    <name type="scientific">Taxus chinensis</name>
    <name type="common">Chinese yew</name>
    <name type="synonym">Taxus wallichiana var. chinensis</name>
    <dbReference type="NCBI Taxonomy" id="29808"/>
    <lineage>
        <taxon>Eukaryota</taxon>
        <taxon>Viridiplantae</taxon>
        <taxon>Streptophyta</taxon>
        <taxon>Embryophyta</taxon>
        <taxon>Tracheophyta</taxon>
        <taxon>Spermatophyta</taxon>
        <taxon>Pinopsida</taxon>
        <taxon>Pinidae</taxon>
        <taxon>Conifers II</taxon>
        <taxon>Cupressales</taxon>
        <taxon>Taxaceae</taxon>
        <taxon>Taxus</taxon>
    </lineage>
</organism>
<dbReference type="InterPro" id="IPR035892">
    <property type="entry name" value="C2_domain_sf"/>
</dbReference>
<evidence type="ECO:0000313" key="9">
    <source>
        <dbReference type="Proteomes" id="UP000824469"/>
    </source>
</evidence>
<accession>A0AA38FXI8</accession>
<evidence type="ECO:0000256" key="4">
    <source>
        <dbReference type="ARBA" id="ARBA00023121"/>
    </source>
</evidence>
<sequence length="304" mass="34664">RKATIQRLYLGRNPPVFTEIRALSQSEDDDHLVLEMGMTFHSAEDMSAVLAVQMRKRLGFGMWAKLHVTGMQVEGKVHVGVKFIRDWPFMKRLRISFEDVPYFQMTVKPIFNHGLNVTELPGIAGWLDKILAAAFEQSLVEPNMLVVDVERLLGSSTSSQLDPKSPGKWFHLDEKAPIAYAMLEVLEAADVKPSDPNGLADPFVRGYLGTYRFNTKIEKKTLNPKWQEEFKIPILSWGSSNLLVLNVRDKDHFLDDDLGECMIPLNDFRGGQRHDKWLPLENVKMGRLHVAIRVSEVDTGYKMQ</sequence>
<comment type="caution">
    <text evidence="8">The sequence shown here is derived from an EMBL/GenBank/DDBJ whole genome shotgun (WGS) entry which is preliminary data.</text>
</comment>
<dbReference type="Pfam" id="PF00168">
    <property type="entry name" value="C2"/>
    <property type="match status" value="1"/>
</dbReference>
<dbReference type="Gene3D" id="2.60.40.150">
    <property type="entry name" value="C2 domain"/>
    <property type="match status" value="1"/>
</dbReference>
<evidence type="ECO:0000259" key="6">
    <source>
        <dbReference type="PROSITE" id="PS50004"/>
    </source>
</evidence>
<dbReference type="SUPFAM" id="SSF49562">
    <property type="entry name" value="C2 domain (Calcium/lipid-binding domain, CaLB)"/>
    <property type="match status" value="1"/>
</dbReference>
<dbReference type="EMBL" id="JAHRHJ020000006">
    <property type="protein sequence ID" value="KAH9311905.1"/>
    <property type="molecule type" value="Genomic_DNA"/>
</dbReference>